<dbReference type="SUPFAM" id="SSF48726">
    <property type="entry name" value="Immunoglobulin"/>
    <property type="match status" value="13"/>
</dbReference>
<dbReference type="GO" id="GO:0050808">
    <property type="term" value="P:synapse organization"/>
    <property type="evidence" value="ECO:0007669"/>
    <property type="project" value="TreeGrafter"/>
</dbReference>
<feature type="domain" description="Ig-like" evidence="5">
    <location>
        <begin position="992"/>
        <end position="1085"/>
    </location>
</feature>
<dbReference type="GO" id="GO:0008046">
    <property type="term" value="F:axon guidance receptor activity"/>
    <property type="evidence" value="ECO:0007669"/>
    <property type="project" value="TreeGrafter"/>
</dbReference>
<feature type="domain" description="Ig-like" evidence="5">
    <location>
        <begin position="545"/>
        <end position="580"/>
    </location>
</feature>
<feature type="domain" description="Ig-like" evidence="5">
    <location>
        <begin position="714"/>
        <end position="795"/>
    </location>
</feature>
<name>A0A0D6MAL3_9BILA</name>
<dbReference type="SMART" id="SM00409">
    <property type="entry name" value="IG"/>
    <property type="match status" value="12"/>
</dbReference>
<keyword evidence="3" id="KW-0393">Immunoglobulin domain</keyword>
<dbReference type="InterPro" id="IPR003599">
    <property type="entry name" value="Ig_sub"/>
</dbReference>
<dbReference type="InterPro" id="IPR050958">
    <property type="entry name" value="Cell_Adh-Cytoskel_Orgn"/>
</dbReference>
<dbReference type="FunFam" id="2.60.40.10:FF:000503">
    <property type="entry name" value="Hemicentin 1"/>
    <property type="match status" value="1"/>
</dbReference>
<accession>A0A0D6MAL3</accession>
<dbReference type="GO" id="GO:0007156">
    <property type="term" value="P:homophilic cell adhesion via plasma membrane adhesion molecules"/>
    <property type="evidence" value="ECO:0007669"/>
    <property type="project" value="TreeGrafter"/>
</dbReference>
<dbReference type="InterPro" id="IPR013098">
    <property type="entry name" value="Ig_I-set"/>
</dbReference>
<feature type="domain" description="Ig-like" evidence="5">
    <location>
        <begin position="1277"/>
        <end position="1353"/>
    </location>
</feature>
<dbReference type="InterPro" id="IPR036179">
    <property type="entry name" value="Ig-like_dom_sf"/>
</dbReference>
<feature type="domain" description="Ig-like" evidence="5">
    <location>
        <begin position="270"/>
        <end position="356"/>
    </location>
</feature>
<organism evidence="6 7">
    <name type="scientific">Ancylostoma ceylanicum</name>
    <dbReference type="NCBI Taxonomy" id="53326"/>
    <lineage>
        <taxon>Eukaryota</taxon>
        <taxon>Metazoa</taxon>
        <taxon>Ecdysozoa</taxon>
        <taxon>Nematoda</taxon>
        <taxon>Chromadorea</taxon>
        <taxon>Rhabditida</taxon>
        <taxon>Rhabditina</taxon>
        <taxon>Rhabditomorpha</taxon>
        <taxon>Strongyloidea</taxon>
        <taxon>Ancylostomatidae</taxon>
        <taxon>Ancylostomatinae</taxon>
        <taxon>Ancylostoma</taxon>
    </lineage>
</organism>
<gene>
    <name evidence="6" type="ORF">ANCCEY_01215</name>
</gene>
<evidence type="ECO:0000259" key="5">
    <source>
        <dbReference type="PROSITE" id="PS50835"/>
    </source>
</evidence>
<dbReference type="EMBL" id="KE124790">
    <property type="protein sequence ID" value="EPB79671.1"/>
    <property type="molecule type" value="Genomic_DNA"/>
</dbReference>
<dbReference type="CDD" id="cd00096">
    <property type="entry name" value="Ig"/>
    <property type="match status" value="3"/>
</dbReference>
<keyword evidence="2" id="KW-1015">Disulfide bond</keyword>
<dbReference type="InterPro" id="IPR013783">
    <property type="entry name" value="Ig-like_fold"/>
</dbReference>
<feature type="domain" description="Ig-like" evidence="5">
    <location>
        <begin position="800"/>
        <end position="892"/>
    </location>
</feature>
<dbReference type="PANTHER" id="PTHR45080:SF8">
    <property type="entry name" value="IG-LIKE DOMAIN-CONTAINING PROTEIN"/>
    <property type="match status" value="1"/>
</dbReference>
<evidence type="ECO:0000256" key="1">
    <source>
        <dbReference type="ARBA" id="ARBA00022729"/>
    </source>
</evidence>
<dbReference type="SMART" id="SM00408">
    <property type="entry name" value="IGc2"/>
    <property type="match status" value="13"/>
</dbReference>
<protein>
    <submittedName>
        <fullName evidence="6">Immunoglobulin I-set domain protein</fullName>
    </submittedName>
</protein>
<feature type="domain" description="Ig-like" evidence="5">
    <location>
        <begin position="181"/>
        <end position="265"/>
    </location>
</feature>
<feature type="domain" description="Ig-like" evidence="5">
    <location>
        <begin position="1090"/>
        <end position="1181"/>
    </location>
</feature>
<dbReference type="PROSITE" id="PS50835">
    <property type="entry name" value="IG_LIKE"/>
    <property type="match status" value="14"/>
</dbReference>
<dbReference type="Pfam" id="PF13927">
    <property type="entry name" value="Ig_3"/>
    <property type="match status" value="1"/>
</dbReference>
<dbReference type="PANTHER" id="PTHR45080">
    <property type="entry name" value="CONTACTIN 5"/>
    <property type="match status" value="1"/>
</dbReference>
<feature type="domain" description="Ig-like" evidence="5">
    <location>
        <begin position="620"/>
        <end position="709"/>
    </location>
</feature>
<feature type="domain" description="Ig-like" evidence="5">
    <location>
        <begin position="1183"/>
        <end position="1272"/>
    </location>
</feature>
<feature type="region of interest" description="Disordered" evidence="4">
    <location>
        <begin position="1"/>
        <end position="28"/>
    </location>
</feature>
<evidence type="ECO:0000313" key="6">
    <source>
        <dbReference type="EMBL" id="EPB79671.1"/>
    </source>
</evidence>
<feature type="compositionally biased region" description="Basic and acidic residues" evidence="4">
    <location>
        <begin position="12"/>
        <end position="28"/>
    </location>
</feature>
<feature type="domain" description="Ig-like" evidence="5">
    <location>
        <begin position="361"/>
        <end position="446"/>
    </location>
</feature>
<dbReference type="Pfam" id="PF13895">
    <property type="entry name" value="Ig_2"/>
    <property type="match status" value="1"/>
</dbReference>
<evidence type="ECO:0000256" key="2">
    <source>
        <dbReference type="ARBA" id="ARBA00023157"/>
    </source>
</evidence>
<reference evidence="6 7" key="1">
    <citation type="submission" date="2013-05" db="EMBL/GenBank/DDBJ databases">
        <title>Draft genome of the parasitic nematode Anyclostoma ceylanicum.</title>
        <authorList>
            <person name="Mitreva M."/>
        </authorList>
    </citation>
    <scope>NUCLEOTIDE SEQUENCE [LARGE SCALE GENOMIC DNA]</scope>
</reference>
<dbReference type="InterPro" id="IPR003598">
    <property type="entry name" value="Ig_sub2"/>
</dbReference>
<dbReference type="GO" id="GO:0043025">
    <property type="term" value="C:neuronal cell body"/>
    <property type="evidence" value="ECO:0007669"/>
    <property type="project" value="TreeGrafter"/>
</dbReference>
<dbReference type="Gene3D" id="2.60.40.10">
    <property type="entry name" value="Immunoglobulins"/>
    <property type="match status" value="14"/>
</dbReference>
<dbReference type="InterPro" id="IPR007110">
    <property type="entry name" value="Ig-like_dom"/>
</dbReference>
<feature type="domain" description="Ig-like" evidence="5">
    <location>
        <begin position="90"/>
        <end position="176"/>
    </location>
</feature>
<evidence type="ECO:0000313" key="7">
    <source>
        <dbReference type="Proteomes" id="UP000054495"/>
    </source>
</evidence>
<keyword evidence="1" id="KW-0732">Signal</keyword>
<dbReference type="FunFam" id="2.60.40.10:FF:000130">
    <property type="entry name" value="Hemicentin 1"/>
    <property type="match status" value="3"/>
</dbReference>
<dbReference type="GO" id="GO:0005886">
    <property type="term" value="C:plasma membrane"/>
    <property type="evidence" value="ECO:0007669"/>
    <property type="project" value="TreeGrafter"/>
</dbReference>
<dbReference type="Proteomes" id="UP000054495">
    <property type="component" value="Unassembled WGS sequence"/>
</dbReference>
<dbReference type="Pfam" id="PF07679">
    <property type="entry name" value="I-set"/>
    <property type="match status" value="10"/>
</dbReference>
<feature type="domain" description="Ig-like" evidence="5">
    <location>
        <begin position="451"/>
        <end position="540"/>
    </location>
</feature>
<feature type="domain" description="Ig-like" evidence="5">
    <location>
        <begin position="904"/>
        <end position="987"/>
    </location>
</feature>
<dbReference type="GO" id="GO:0030424">
    <property type="term" value="C:axon"/>
    <property type="evidence" value="ECO:0007669"/>
    <property type="project" value="TreeGrafter"/>
</dbReference>
<sequence length="1353" mass="148507">MEHLAESTTASDHSKHTSEHCAHQRDHLHHDESEQGIWIRGGEHGVWIMQFFRIRTGKEVKWGSLAGKQWSASWAAQSMCVCCRGNRAPPKVGSDESIEVVVGKAVTLSCDVANSGDDRTTTLWRLNNSETLPPNVQVPFDGQRVFLVDALPSNAGTYTCIVRNSAGESRKNIHVTVLEPPEFIETQFDQNVRVISGSPLSLACLVKGFPTPLLEWRKDGQTITENVFSENGQRLKMDSQDMTTHRFTCLVSNKAGSIARDFFVQSVAPPTIKDAGDRTIVEVTEGQTAMLQCPVVGGDVDITWRRQGRTIEESEGIFTVDKTRLMLVNAQKDHEDTFTCIAKNSAGEAARDFEVVVLVAPHIKGSLVEDVEVVEGFEMTLDCDYDASPEPSVQWTKDGDSLPVTAQLLNGDHTLAMSGVTRNGAGVFRCALSNKAGSAEKTFNVRVIQKPELDGGDEITVVKVNITRPVTLECPIKDPIGVELSWSRHQLPAVSGVENVQILSGGRHLFIPSAQVNDEGTFTCTAKNQAGETSKTYKLLVQVPPTILNEGGEYTVIENNSLVLPCEVEGSPKPIIVWTKRIRNMTLFLQDGQPVNGLKSVRTLSEGQQFKISHAETTRPAVLRGIKDTVEVFEGGIAHFRCPIAEKNFKGQVTWLYDFKPVPTNNPRFSRGHADRRLNVQNVTLSDEGAYSCRIKNDAGETRVDYKLVVLVPPSIIMLDKDKNRSVTEDSSITLSCPATGKPEPKITWQKDGEMLHPGNISSVIKSAQMQHDSGRFTCEASNKAGSSEQDVLVNVMTPPRIEKEGIPSDIEEVAERTVTISCPVHGKPTPAVTWLKSHAHLQAGRPLNQQQNIKTSANGQKLYFLSLSKEDAGRYTCVAKNPAGEDKRDFNVKLLEAPSFEGPNLVRRVQVNAGKPSILNCPATGSPLPAITWLRDGQTLLPSARHVFLDGGRQLQISNSQLEDKARYTCIATNAVGSDDLETSLEVVAIPVILGSKHEKLEVIENFRQDLICDFNHTDSPVDIEWQKAGQTITQQTLRDDSYLQIPSSGRRLHILSARTTDTGRYTCIVRNAAGEARKTFDLKVLVPPSINELSSSESLQNVIPGSRLSLDCIVDGDPFPEISWTRDDVPIEDGESYKIINQKETVVITNVDGQSAGKYTCHARNKAGNATRDFVVRLTGPPVIDQGAEQLDMIVGDTMSITCRVVSGTGNLTVSWIIDGKPVPNGVLSPTVEVLDRRVEVSNARLSDAGKYICVARNEAGEARKTFDLSVLEVPRFLDMTNVNPSIIIGRPLILDCSVSGTPKPTITWMKVRAAHSMDSMDTHPRVHSNSEWNRNAMRCVSNGDEAKEEA</sequence>
<proteinExistence type="predicted"/>
<evidence type="ECO:0000256" key="3">
    <source>
        <dbReference type="ARBA" id="ARBA00023319"/>
    </source>
</evidence>
<feature type="compositionally biased region" description="Polar residues" evidence="4">
    <location>
        <begin position="1"/>
        <end position="11"/>
    </location>
</feature>
<evidence type="ECO:0000256" key="4">
    <source>
        <dbReference type="SAM" id="MobiDB-lite"/>
    </source>
</evidence>
<keyword evidence="7" id="KW-1185">Reference proteome</keyword>